<dbReference type="Proteomes" id="UP001303222">
    <property type="component" value="Unassembled WGS sequence"/>
</dbReference>
<organism evidence="1 2">
    <name type="scientific">Pseudoneurospora amorphoporcata</name>
    <dbReference type="NCBI Taxonomy" id="241081"/>
    <lineage>
        <taxon>Eukaryota</taxon>
        <taxon>Fungi</taxon>
        <taxon>Dikarya</taxon>
        <taxon>Ascomycota</taxon>
        <taxon>Pezizomycotina</taxon>
        <taxon>Sordariomycetes</taxon>
        <taxon>Sordariomycetidae</taxon>
        <taxon>Sordariales</taxon>
        <taxon>Sordariaceae</taxon>
        <taxon>Pseudoneurospora</taxon>
    </lineage>
</organism>
<protein>
    <submittedName>
        <fullName evidence="1">Uncharacterized protein</fullName>
    </submittedName>
</protein>
<reference evidence="1" key="1">
    <citation type="journal article" date="2023" name="Mol. Phylogenet. Evol.">
        <title>Genome-scale phylogeny and comparative genomics of the fungal order Sordariales.</title>
        <authorList>
            <person name="Hensen N."/>
            <person name="Bonometti L."/>
            <person name="Westerberg I."/>
            <person name="Brannstrom I.O."/>
            <person name="Guillou S."/>
            <person name="Cros-Aarteil S."/>
            <person name="Calhoun S."/>
            <person name="Haridas S."/>
            <person name="Kuo A."/>
            <person name="Mondo S."/>
            <person name="Pangilinan J."/>
            <person name="Riley R."/>
            <person name="LaButti K."/>
            <person name="Andreopoulos B."/>
            <person name="Lipzen A."/>
            <person name="Chen C."/>
            <person name="Yan M."/>
            <person name="Daum C."/>
            <person name="Ng V."/>
            <person name="Clum A."/>
            <person name="Steindorff A."/>
            <person name="Ohm R.A."/>
            <person name="Martin F."/>
            <person name="Silar P."/>
            <person name="Natvig D.O."/>
            <person name="Lalanne C."/>
            <person name="Gautier V."/>
            <person name="Ament-Velasquez S.L."/>
            <person name="Kruys A."/>
            <person name="Hutchinson M.I."/>
            <person name="Powell A.J."/>
            <person name="Barry K."/>
            <person name="Miller A.N."/>
            <person name="Grigoriev I.V."/>
            <person name="Debuchy R."/>
            <person name="Gladieux P."/>
            <person name="Hiltunen Thoren M."/>
            <person name="Johannesson H."/>
        </authorList>
    </citation>
    <scope>NUCLEOTIDE SEQUENCE</scope>
    <source>
        <strain evidence="1">CBS 626.80</strain>
    </source>
</reference>
<proteinExistence type="predicted"/>
<keyword evidence="2" id="KW-1185">Reference proteome</keyword>
<feature type="non-terminal residue" evidence="1">
    <location>
        <position position="65"/>
    </location>
</feature>
<dbReference type="AlphaFoldDB" id="A0AAN6NVT2"/>
<reference evidence="1" key="2">
    <citation type="submission" date="2023-06" db="EMBL/GenBank/DDBJ databases">
        <authorList>
            <consortium name="Lawrence Berkeley National Laboratory"/>
            <person name="Mondo S.J."/>
            <person name="Hensen N."/>
            <person name="Bonometti L."/>
            <person name="Westerberg I."/>
            <person name="Brannstrom I.O."/>
            <person name="Guillou S."/>
            <person name="Cros-Aarteil S."/>
            <person name="Calhoun S."/>
            <person name="Haridas S."/>
            <person name="Kuo A."/>
            <person name="Pangilinan J."/>
            <person name="Riley R."/>
            <person name="Labutti K."/>
            <person name="Andreopoulos B."/>
            <person name="Lipzen A."/>
            <person name="Chen C."/>
            <person name="Yanf M."/>
            <person name="Daum C."/>
            <person name="Ng V."/>
            <person name="Clum A."/>
            <person name="Steindorff A."/>
            <person name="Ohm R."/>
            <person name="Martin F."/>
            <person name="Silar P."/>
            <person name="Natvig D."/>
            <person name="Lalanne C."/>
            <person name="Gautier V."/>
            <person name="Ament-Velasquez S.L."/>
            <person name="Kruys A."/>
            <person name="Hutchinson M.I."/>
            <person name="Powell A.J."/>
            <person name="Barry K."/>
            <person name="Miller A.N."/>
            <person name="Grigoriev I.V."/>
            <person name="Debuchy R."/>
            <person name="Gladieux P."/>
            <person name="Thoren M.H."/>
            <person name="Johannesson H."/>
        </authorList>
    </citation>
    <scope>NUCLEOTIDE SEQUENCE</scope>
    <source>
        <strain evidence="1">CBS 626.80</strain>
    </source>
</reference>
<evidence type="ECO:0000313" key="2">
    <source>
        <dbReference type="Proteomes" id="UP001303222"/>
    </source>
</evidence>
<accession>A0AAN6NVT2</accession>
<name>A0AAN6NVT2_9PEZI</name>
<feature type="non-terminal residue" evidence="1">
    <location>
        <position position="1"/>
    </location>
</feature>
<evidence type="ECO:0000313" key="1">
    <source>
        <dbReference type="EMBL" id="KAK3952990.1"/>
    </source>
</evidence>
<gene>
    <name evidence="1" type="ORF">QBC32DRAFT_184295</name>
</gene>
<comment type="caution">
    <text evidence="1">The sequence shown here is derived from an EMBL/GenBank/DDBJ whole genome shotgun (WGS) entry which is preliminary data.</text>
</comment>
<dbReference type="EMBL" id="MU859113">
    <property type="protein sequence ID" value="KAK3952990.1"/>
    <property type="molecule type" value="Genomic_DNA"/>
</dbReference>
<sequence>QHQVKYHEAPVLHQQTISKPCSLERIKAAINGRPRDESYGIKPISGCLGPQVPKVGRTRLNLAFS</sequence>